<evidence type="ECO:0000313" key="1">
    <source>
        <dbReference type="EMBL" id="MED6200871.1"/>
    </source>
</evidence>
<feature type="non-terminal residue" evidence="1">
    <location>
        <position position="75"/>
    </location>
</feature>
<comment type="caution">
    <text evidence="1">The sequence shown here is derived from an EMBL/GenBank/DDBJ whole genome shotgun (WGS) entry which is preliminary data.</text>
</comment>
<sequence>MAQLMLEEIAAANRAIMYRLDLITHVLNNAKREPVRCEITVRRQHVMDLHPRVSSYVDADFQQPYYLGKYTESYQ</sequence>
<dbReference type="EMBL" id="JASCZI010213126">
    <property type="protein sequence ID" value="MED6200871.1"/>
    <property type="molecule type" value="Genomic_DNA"/>
</dbReference>
<protein>
    <submittedName>
        <fullName evidence="1">Uncharacterized protein</fullName>
    </submittedName>
</protein>
<keyword evidence="2" id="KW-1185">Reference proteome</keyword>
<accession>A0ABU6XTP0</accession>
<gene>
    <name evidence="1" type="ORF">PIB30_089510</name>
</gene>
<dbReference type="Proteomes" id="UP001341840">
    <property type="component" value="Unassembled WGS sequence"/>
</dbReference>
<evidence type="ECO:0000313" key="2">
    <source>
        <dbReference type="Proteomes" id="UP001341840"/>
    </source>
</evidence>
<organism evidence="1 2">
    <name type="scientific">Stylosanthes scabra</name>
    <dbReference type="NCBI Taxonomy" id="79078"/>
    <lineage>
        <taxon>Eukaryota</taxon>
        <taxon>Viridiplantae</taxon>
        <taxon>Streptophyta</taxon>
        <taxon>Embryophyta</taxon>
        <taxon>Tracheophyta</taxon>
        <taxon>Spermatophyta</taxon>
        <taxon>Magnoliopsida</taxon>
        <taxon>eudicotyledons</taxon>
        <taxon>Gunneridae</taxon>
        <taxon>Pentapetalae</taxon>
        <taxon>rosids</taxon>
        <taxon>fabids</taxon>
        <taxon>Fabales</taxon>
        <taxon>Fabaceae</taxon>
        <taxon>Papilionoideae</taxon>
        <taxon>50 kb inversion clade</taxon>
        <taxon>dalbergioids sensu lato</taxon>
        <taxon>Dalbergieae</taxon>
        <taxon>Pterocarpus clade</taxon>
        <taxon>Stylosanthes</taxon>
    </lineage>
</organism>
<reference evidence="1 2" key="1">
    <citation type="journal article" date="2023" name="Plants (Basel)">
        <title>Bridging the Gap: Combining Genomics and Transcriptomics Approaches to Understand Stylosanthes scabra, an Orphan Legume from the Brazilian Caatinga.</title>
        <authorList>
            <person name="Ferreira-Neto J.R.C."/>
            <person name="da Silva M.D."/>
            <person name="Binneck E."/>
            <person name="de Melo N.F."/>
            <person name="da Silva R.H."/>
            <person name="de Melo A.L.T.M."/>
            <person name="Pandolfi V."/>
            <person name="Bustamante F.O."/>
            <person name="Brasileiro-Vidal A.C."/>
            <person name="Benko-Iseppon A.M."/>
        </authorList>
    </citation>
    <scope>NUCLEOTIDE SEQUENCE [LARGE SCALE GENOMIC DNA]</scope>
    <source>
        <tissue evidence="1">Leaves</tissue>
    </source>
</reference>
<name>A0ABU6XTP0_9FABA</name>
<proteinExistence type="predicted"/>